<feature type="region of interest" description="Disordered" evidence="10">
    <location>
        <begin position="361"/>
        <end position="382"/>
    </location>
</feature>
<dbReference type="Gene3D" id="3.40.50.1010">
    <property type="entry name" value="5'-nuclease"/>
    <property type="match status" value="1"/>
</dbReference>
<dbReference type="GO" id="GO:0017108">
    <property type="term" value="F:5'-flap endonuclease activity"/>
    <property type="evidence" value="ECO:0007669"/>
    <property type="project" value="TreeGrafter"/>
</dbReference>
<evidence type="ECO:0000256" key="10">
    <source>
        <dbReference type="SAM" id="MobiDB-lite"/>
    </source>
</evidence>
<name>A0A8H7UVK9_9FUNG</name>
<dbReference type="EC" id="3.1.-.-" evidence="9"/>
<keyword evidence="5 9" id="KW-0378">Hydrolase</keyword>
<dbReference type="Gene3D" id="1.10.150.20">
    <property type="entry name" value="5' to 3' exonuclease, C-terminal subdomain"/>
    <property type="match status" value="1"/>
</dbReference>
<organism evidence="13 14">
    <name type="scientific">Mucor plumbeus</name>
    <dbReference type="NCBI Taxonomy" id="97098"/>
    <lineage>
        <taxon>Eukaryota</taxon>
        <taxon>Fungi</taxon>
        <taxon>Fungi incertae sedis</taxon>
        <taxon>Mucoromycota</taxon>
        <taxon>Mucoromycotina</taxon>
        <taxon>Mucoromycetes</taxon>
        <taxon>Mucorales</taxon>
        <taxon>Mucorineae</taxon>
        <taxon>Mucoraceae</taxon>
        <taxon>Mucor</taxon>
    </lineage>
</organism>
<dbReference type="GO" id="GO:0006281">
    <property type="term" value="P:DNA repair"/>
    <property type="evidence" value="ECO:0007669"/>
    <property type="project" value="UniProtKB-UniRule"/>
</dbReference>
<keyword evidence="6 9" id="KW-0460">Magnesium</keyword>
<accession>A0A8H7UVK9</accession>
<dbReference type="AlphaFoldDB" id="A0A8H7UVK9"/>
<dbReference type="InterPro" id="IPR036279">
    <property type="entry name" value="5-3_exonuclease_C_sf"/>
</dbReference>
<dbReference type="CDD" id="cd09857">
    <property type="entry name" value="PIN_EXO1"/>
    <property type="match status" value="1"/>
</dbReference>
<keyword evidence="9" id="KW-0269">Exonuclease</keyword>
<dbReference type="PANTHER" id="PTHR11081">
    <property type="entry name" value="FLAP ENDONUCLEASE FAMILY MEMBER"/>
    <property type="match status" value="1"/>
</dbReference>
<keyword evidence="2 9" id="KW-0540">Nuclease</keyword>
<dbReference type="PRINTS" id="PR00853">
    <property type="entry name" value="XPGRADSUPER"/>
</dbReference>
<dbReference type="SMART" id="SM00485">
    <property type="entry name" value="XPGN"/>
    <property type="match status" value="1"/>
</dbReference>
<keyword evidence="9" id="KW-0228">DNA excision</keyword>
<feature type="compositionally biased region" description="Low complexity" evidence="10">
    <location>
        <begin position="362"/>
        <end position="380"/>
    </location>
</feature>
<evidence type="ECO:0000256" key="8">
    <source>
        <dbReference type="ARBA" id="ARBA00023242"/>
    </source>
</evidence>
<comment type="function">
    <text evidence="9">5'-&gt;3' double-stranded DNA exonuclease which may also possess a cryptic 3'-&gt;5' double-stranded DNA exonuclease activity. Functions in DNA mismatch repair.</text>
</comment>
<dbReference type="SMART" id="SM00484">
    <property type="entry name" value="XPGI"/>
    <property type="match status" value="1"/>
</dbReference>
<dbReference type="InterPro" id="IPR044752">
    <property type="entry name" value="PIN-like_EXO1"/>
</dbReference>
<feature type="domain" description="XPG N-terminal" evidence="12">
    <location>
        <begin position="1"/>
        <end position="99"/>
    </location>
</feature>
<keyword evidence="14" id="KW-1185">Reference proteome</keyword>
<reference evidence="13" key="1">
    <citation type="submission" date="2020-12" db="EMBL/GenBank/DDBJ databases">
        <title>Metabolic potential, ecology and presence of endohyphal bacteria is reflected in genomic diversity of Mucoromycotina.</title>
        <authorList>
            <person name="Muszewska A."/>
            <person name="Okrasinska A."/>
            <person name="Steczkiewicz K."/>
            <person name="Drgas O."/>
            <person name="Orlowska M."/>
            <person name="Perlinska-Lenart U."/>
            <person name="Aleksandrzak-Piekarczyk T."/>
            <person name="Szatraj K."/>
            <person name="Zielenkiewicz U."/>
            <person name="Pilsyk S."/>
            <person name="Malc E."/>
            <person name="Mieczkowski P."/>
            <person name="Kruszewska J.S."/>
            <person name="Biernat P."/>
            <person name="Pawlowska J."/>
        </authorList>
    </citation>
    <scope>NUCLEOTIDE SEQUENCE</scope>
    <source>
        <strain evidence="13">CBS 226.32</strain>
    </source>
</reference>
<dbReference type="SUPFAM" id="SSF88723">
    <property type="entry name" value="PIN domain-like"/>
    <property type="match status" value="1"/>
</dbReference>
<feature type="region of interest" description="Disordered" evidence="10">
    <location>
        <begin position="607"/>
        <end position="633"/>
    </location>
</feature>
<keyword evidence="7 9" id="KW-0234">DNA repair</keyword>
<evidence type="ECO:0000256" key="5">
    <source>
        <dbReference type="ARBA" id="ARBA00022801"/>
    </source>
</evidence>
<dbReference type="OrthoDB" id="26491at2759"/>
<comment type="cofactor">
    <cofactor evidence="9">
        <name>Mg(2+)</name>
        <dbReference type="ChEBI" id="CHEBI:18420"/>
    </cofactor>
    <text evidence="9">Binds 2 magnesium ions per subunit. They probably participate in the reaction catalyzed by the enzyme. May bind an additional third magnesium ion after substrate binding.</text>
</comment>
<dbReference type="GO" id="GO:0046872">
    <property type="term" value="F:metal ion binding"/>
    <property type="evidence" value="ECO:0007669"/>
    <property type="project" value="UniProtKB-UniRule"/>
</dbReference>
<keyword evidence="9" id="KW-0238">DNA-binding</keyword>
<keyword evidence="8 9" id="KW-0539">Nucleus</keyword>
<evidence type="ECO:0000313" key="14">
    <source>
        <dbReference type="Proteomes" id="UP000650833"/>
    </source>
</evidence>
<evidence type="ECO:0000256" key="4">
    <source>
        <dbReference type="ARBA" id="ARBA00022763"/>
    </source>
</evidence>
<proteinExistence type="inferred from homology"/>
<dbReference type="GO" id="GO:0005634">
    <property type="term" value="C:nucleus"/>
    <property type="evidence" value="ECO:0007669"/>
    <property type="project" value="UniProtKB-SubCell"/>
</dbReference>
<dbReference type="GO" id="GO:0003677">
    <property type="term" value="F:DNA binding"/>
    <property type="evidence" value="ECO:0007669"/>
    <property type="project" value="UniProtKB-UniRule"/>
</dbReference>
<dbReference type="PANTHER" id="PTHR11081:SF8">
    <property type="entry name" value="EXONUCLEASE 1"/>
    <property type="match status" value="1"/>
</dbReference>
<dbReference type="FunFam" id="1.10.150.20:FF:000011">
    <property type="entry name" value="exonuclease 1"/>
    <property type="match status" value="1"/>
</dbReference>
<evidence type="ECO:0000259" key="12">
    <source>
        <dbReference type="SMART" id="SM00485"/>
    </source>
</evidence>
<evidence type="ECO:0000259" key="11">
    <source>
        <dbReference type="SMART" id="SM00484"/>
    </source>
</evidence>
<evidence type="ECO:0000256" key="1">
    <source>
        <dbReference type="ARBA" id="ARBA00004123"/>
    </source>
</evidence>
<evidence type="ECO:0000256" key="2">
    <source>
        <dbReference type="ARBA" id="ARBA00022722"/>
    </source>
</evidence>
<dbReference type="EMBL" id="JAEPRC010000635">
    <property type="protein sequence ID" value="KAG2193688.1"/>
    <property type="molecule type" value="Genomic_DNA"/>
</dbReference>
<keyword evidence="3 9" id="KW-0479">Metal-binding</keyword>
<evidence type="ECO:0000256" key="6">
    <source>
        <dbReference type="ARBA" id="ARBA00022842"/>
    </source>
</evidence>
<comment type="caution">
    <text evidence="13">The sequence shown here is derived from an EMBL/GenBank/DDBJ whole genome shotgun (WGS) entry which is preliminary data.</text>
</comment>
<evidence type="ECO:0000256" key="7">
    <source>
        <dbReference type="ARBA" id="ARBA00023204"/>
    </source>
</evidence>
<comment type="similarity">
    <text evidence="9">Belongs to the XPG/RAD2 endonuclease family. EXO1 subfamily.</text>
</comment>
<evidence type="ECO:0000256" key="9">
    <source>
        <dbReference type="RuleBase" id="RU910737"/>
    </source>
</evidence>
<dbReference type="InterPro" id="IPR006086">
    <property type="entry name" value="XPG-I_dom"/>
</dbReference>
<evidence type="ECO:0000313" key="13">
    <source>
        <dbReference type="EMBL" id="KAG2193688.1"/>
    </source>
</evidence>
<comment type="subcellular location">
    <subcellularLocation>
        <location evidence="1 9">Nucleus</location>
    </subcellularLocation>
</comment>
<dbReference type="InterPro" id="IPR006085">
    <property type="entry name" value="XPG_DNA_repair_N"/>
</dbReference>
<feature type="domain" description="XPG-I" evidence="11">
    <location>
        <begin position="138"/>
        <end position="206"/>
    </location>
</feature>
<keyword evidence="9" id="KW-0267">Excision nuclease</keyword>
<dbReference type="Proteomes" id="UP000650833">
    <property type="component" value="Unassembled WGS sequence"/>
</dbReference>
<dbReference type="Pfam" id="PF00752">
    <property type="entry name" value="XPG_N"/>
    <property type="match status" value="1"/>
</dbReference>
<dbReference type="FunFam" id="3.40.50.1010:FF:000002">
    <property type="entry name" value="Exonuclease 1, putative"/>
    <property type="match status" value="1"/>
</dbReference>
<keyword evidence="4 9" id="KW-0227">DNA damage</keyword>
<evidence type="ECO:0000256" key="3">
    <source>
        <dbReference type="ARBA" id="ARBA00022723"/>
    </source>
</evidence>
<gene>
    <name evidence="13" type="ORF">INT46_003843</name>
</gene>
<protein>
    <recommendedName>
        <fullName evidence="9">Exonuclease 1</fullName>
        <ecNumber evidence="9">3.1.-.-</ecNumber>
    </recommendedName>
</protein>
<dbReference type="Pfam" id="PF00867">
    <property type="entry name" value="XPG_I"/>
    <property type="match status" value="1"/>
</dbReference>
<sequence length="633" mass="70887">MGIKGLLQSLRPIEKSINIAQYKGKTVAIDGHCILHRGCFGAATSLALNKPTESYVDHFMHYIGLFEYHGVIPIVVFDGLPLPLKKITNDERRRHRQNALKEGLALYKQGRIAEAEKSFQQSISISDEMIKVVIRKLIAKKIQCIVAPNEADAQLTHLINTGKAEAVVTEDSDLLAFGCSKCVYKIDRYGNGVEISLDQVLHDEASIFNNFDAETIRHICILSGCDYLPSIKGAGLKTVLKRFCTNKNTDQALIHFRYKLRKEFPPDYFEKFYLANLGFLHQWVYDIDEKNYVRLNPFPEDCSDDDIMLLGRIPTVQDSTIFRVNRIIPKLKPIDEPLKETISKEFIAYAETVKENIVPPRLLASPTPSSSTSSLSSPTKSKAKLIGTLPDKKHNTSIAISPANTTFADFIAMKEAKFSKSKKQEPNAISSQSQRLDALYKINGVLPRKASMAAIKPFSQNTEAEEMPSSSSTLAFSITHLKKSGIVSEFPIRYMKDRQNWICKYKAQRIPLSTIPESTKDRIRRIQKGKTTKRTIVPPLSSSSSTQASLSVSFVPITPSTSSQCISSSPPQCKSQQVVYNSTNYNTPATTSSIRTKNDPLSLLLSRKRSHDDSEPTPSDSLNRLTKHLKHFR</sequence>
<dbReference type="InterPro" id="IPR006084">
    <property type="entry name" value="XPG/Rad2"/>
</dbReference>
<dbReference type="GO" id="GO:0035312">
    <property type="term" value="F:5'-3' DNA exonuclease activity"/>
    <property type="evidence" value="ECO:0007669"/>
    <property type="project" value="UniProtKB-UniRule"/>
</dbReference>
<dbReference type="InterPro" id="IPR029060">
    <property type="entry name" value="PIN-like_dom_sf"/>
</dbReference>
<dbReference type="SUPFAM" id="SSF47807">
    <property type="entry name" value="5' to 3' exonuclease, C-terminal subdomain"/>
    <property type="match status" value="1"/>
</dbReference>